<evidence type="ECO:0000256" key="1">
    <source>
        <dbReference type="SAM" id="SignalP"/>
    </source>
</evidence>
<accession>A0A5C5YMC0</accession>
<sequence precursor="true">MKLFAPILLLALTAPPCFAELVTTDEDSKDGDHQVEVFRLTVTPAAEPTPAFAYRLIKPLDQLKEGNAPAYYRRIHAENILRGAQSAMEQKVGREWYDWLDADVPISQLPLDKVRQAANLSEKVVTHGPRAGADCKRVDWGFAPETLEGMEAIEFLLPEIQAMRELTRMVALHTRLAIAEHRYADAVDLMRINYRMGHDTAQVPFLVCGLVGIAEIGITNNNALDLIAAPDSPNLYWALAELPEPNLSLREAVQFEMSLGPRVFPLLRDPENASYAPAEWNRRFSGAFAQLERFNGNSRDVSSQLSSTFGGVGAGVLGYSHAKERLVDWGYGRDEVEGMAVGRVLAIYSARVYRVHADAAAKDIYLPWSEVRKGDPAWERLRQSGPFSDDPDRELIPIAHMLTPAVRTCCNAVARTERETALLRAVEAVRMHAAEAGELPAELADVTCVPVPNNPSTGEPFEYTLEAGVATFNLPWSDGHRVNRRYEIRLAD</sequence>
<keyword evidence="1" id="KW-0732">Signal</keyword>
<name>A0A5C5YMC0_9BACT</name>
<organism evidence="2 3">
    <name type="scientific">Posidoniimonas polymericola</name>
    <dbReference type="NCBI Taxonomy" id="2528002"/>
    <lineage>
        <taxon>Bacteria</taxon>
        <taxon>Pseudomonadati</taxon>
        <taxon>Planctomycetota</taxon>
        <taxon>Planctomycetia</taxon>
        <taxon>Pirellulales</taxon>
        <taxon>Lacipirellulaceae</taxon>
        <taxon>Posidoniimonas</taxon>
    </lineage>
</organism>
<gene>
    <name evidence="2" type="ORF">Pla123a_28510</name>
</gene>
<dbReference type="RefSeq" id="WP_146587993.1">
    <property type="nucleotide sequence ID" value="NZ_SJPO01000006.1"/>
</dbReference>
<keyword evidence="3" id="KW-1185">Reference proteome</keyword>
<evidence type="ECO:0000313" key="3">
    <source>
        <dbReference type="Proteomes" id="UP000318478"/>
    </source>
</evidence>
<protein>
    <submittedName>
        <fullName evidence="2">Uncharacterized protein</fullName>
    </submittedName>
</protein>
<dbReference type="EMBL" id="SJPO01000006">
    <property type="protein sequence ID" value="TWT76064.1"/>
    <property type="molecule type" value="Genomic_DNA"/>
</dbReference>
<proteinExistence type="predicted"/>
<evidence type="ECO:0000313" key="2">
    <source>
        <dbReference type="EMBL" id="TWT76064.1"/>
    </source>
</evidence>
<dbReference type="OrthoDB" id="278035at2"/>
<reference evidence="2 3" key="1">
    <citation type="submission" date="2019-02" db="EMBL/GenBank/DDBJ databases">
        <title>Deep-cultivation of Planctomycetes and their phenomic and genomic characterization uncovers novel biology.</title>
        <authorList>
            <person name="Wiegand S."/>
            <person name="Jogler M."/>
            <person name="Boedeker C."/>
            <person name="Pinto D."/>
            <person name="Vollmers J."/>
            <person name="Rivas-Marin E."/>
            <person name="Kohn T."/>
            <person name="Peeters S.H."/>
            <person name="Heuer A."/>
            <person name="Rast P."/>
            <person name="Oberbeckmann S."/>
            <person name="Bunk B."/>
            <person name="Jeske O."/>
            <person name="Meyerdierks A."/>
            <person name="Storesund J.E."/>
            <person name="Kallscheuer N."/>
            <person name="Luecker S."/>
            <person name="Lage O.M."/>
            <person name="Pohl T."/>
            <person name="Merkel B.J."/>
            <person name="Hornburger P."/>
            <person name="Mueller R.-W."/>
            <person name="Bruemmer F."/>
            <person name="Labrenz M."/>
            <person name="Spormann A.M."/>
            <person name="Op Den Camp H."/>
            <person name="Overmann J."/>
            <person name="Amann R."/>
            <person name="Jetten M.S.M."/>
            <person name="Mascher T."/>
            <person name="Medema M.H."/>
            <person name="Devos D.P."/>
            <person name="Kaster A.-K."/>
            <person name="Ovreas L."/>
            <person name="Rohde M."/>
            <person name="Galperin M.Y."/>
            <person name="Jogler C."/>
        </authorList>
    </citation>
    <scope>NUCLEOTIDE SEQUENCE [LARGE SCALE GENOMIC DNA]</scope>
    <source>
        <strain evidence="2 3">Pla123a</strain>
    </source>
</reference>
<comment type="caution">
    <text evidence="2">The sequence shown here is derived from an EMBL/GenBank/DDBJ whole genome shotgun (WGS) entry which is preliminary data.</text>
</comment>
<dbReference type="Proteomes" id="UP000318478">
    <property type="component" value="Unassembled WGS sequence"/>
</dbReference>
<dbReference type="AlphaFoldDB" id="A0A5C5YMC0"/>
<feature type="signal peptide" evidence="1">
    <location>
        <begin position="1"/>
        <end position="19"/>
    </location>
</feature>
<feature type="chain" id="PRO_5022764499" evidence="1">
    <location>
        <begin position="20"/>
        <end position="492"/>
    </location>
</feature>